<accession>A0ABY0IHH5</accession>
<dbReference type="PANTHER" id="PTHR42834">
    <property type="entry name" value="ENDONUCLEASE/EXONUCLEASE/PHOSPHATASE FAMILY PROTEIN (AFU_ORTHOLOGUE AFUA_3G09210)"/>
    <property type="match status" value="1"/>
</dbReference>
<evidence type="ECO:0000313" key="3">
    <source>
        <dbReference type="EMBL" id="RZF22388.1"/>
    </source>
</evidence>
<feature type="domain" description="Endonuclease/exonuclease/phosphatase" evidence="2">
    <location>
        <begin position="20"/>
        <end position="374"/>
    </location>
</feature>
<evidence type="ECO:0000259" key="2">
    <source>
        <dbReference type="Pfam" id="PF19580"/>
    </source>
</evidence>
<dbReference type="Gene3D" id="3.60.10.10">
    <property type="entry name" value="Endonuclease/exonuclease/phosphatase"/>
    <property type="match status" value="1"/>
</dbReference>
<dbReference type="Proteomes" id="UP000443582">
    <property type="component" value="Unassembled WGS sequence"/>
</dbReference>
<keyword evidence="1" id="KW-0732">Signal</keyword>
<proteinExistence type="predicted"/>
<reference evidence="4" key="1">
    <citation type="journal article" date="2019" name="Int. J. Syst. Evol. Microbiol.">
        <title>Halobacteriovorax valvorus sp. nov., a novel prokaryotic predator isolated from coastal seawater of China.</title>
        <authorList>
            <person name="Chen M.-X."/>
        </authorList>
    </citation>
    <scope>NUCLEOTIDE SEQUENCE [LARGE SCALE GENOMIC DNA]</scope>
    <source>
        <strain evidence="4">BL9</strain>
    </source>
</reference>
<dbReference type="PANTHER" id="PTHR42834:SF1">
    <property type="entry name" value="ENDONUCLEASE_EXONUCLEASE_PHOSPHATASE FAMILY PROTEIN (AFU_ORTHOLOGUE AFUA_3G09210)"/>
    <property type="match status" value="1"/>
</dbReference>
<sequence>MKILILFLLVSSSFASTIEIMSYNVENLFDAQKDEGKNDWAYLPKNTKGKKEACAKVKSKYRRNECFDADWTQEKVDMKLSQIKDVILKERKKLPGILVLSEIENANVIGQLAKVLGYKKYYTSNSPDYRGVDLAVLFNESSDLKYVGSKEHVLKDEYFKKRPSRNIFETQFKLKGKDLYIFANHWPSLGNPDHARVVAAKTLKTRIDEILKKNTKASVVAVGDFNTIPELKAADNKHPMRDVLLKDKTIVDVEKTFRADKSLSSKKKLPPGTYFYKRGGQWNHLDRVFVPKTMLDEKAPISLVLGSYQIYAPDFIREPQPATVVEEDIEEMRDRGFKLYEQKKIETPPNRYDHLAKKKQKAGFSDHFPIVFELKY</sequence>
<dbReference type="EMBL" id="QDKL01000001">
    <property type="protein sequence ID" value="RZF22388.1"/>
    <property type="molecule type" value="Genomic_DNA"/>
</dbReference>
<dbReference type="Pfam" id="PF19580">
    <property type="entry name" value="Exo_endo_phos_3"/>
    <property type="match status" value="1"/>
</dbReference>
<name>A0ABY0IHH5_9BACT</name>
<dbReference type="InterPro" id="IPR005135">
    <property type="entry name" value="Endo/exonuclease/phosphatase"/>
</dbReference>
<feature type="signal peptide" evidence="1">
    <location>
        <begin position="1"/>
        <end position="17"/>
    </location>
</feature>
<evidence type="ECO:0000256" key="1">
    <source>
        <dbReference type="SAM" id="SignalP"/>
    </source>
</evidence>
<protein>
    <recommendedName>
        <fullName evidence="2">Endonuclease/exonuclease/phosphatase domain-containing protein</fullName>
    </recommendedName>
</protein>
<dbReference type="InterPro" id="IPR036691">
    <property type="entry name" value="Endo/exonu/phosph_ase_sf"/>
</dbReference>
<keyword evidence="4" id="KW-1185">Reference proteome</keyword>
<dbReference type="RefSeq" id="WP_114705333.1">
    <property type="nucleotide sequence ID" value="NZ_QDKL01000001.1"/>
</dbReference>
<gene>
    <name evidence="3" type="ORF">DAY19_01050</name>
</gene>
<dbReference type="SUPFAM" id="SSF56219">
    <property type="entry name" value="DNase I-like"/>
    <property type="match status" value="1"/>
</dbReference>
<evidence type="ECO:0000313" key="4">
    <source>
        <dbReference type="Proteomes" id="UP000443582"/>
    </source>
</evidence>
<organism evidence="3 4">
    <name type="scientific">Halobacteriovorax vibrionivorans</name>
    <dbReference type="NCBI Taxonomy" id="2152716"/>
    <lineage>
        <taxon>Bacteria</taxon>
        <taxon>Pseudomonadati</taxon>
        <taxon>Bdellovibrionota</taxon>
        <taxon>Bacteriovoracia</taxon>
        <taxon>Bacteriovoracales</taxon>
        <taxon>Halobacteriovoraceae</taxon>
        <taxon>Halobacteriovorax</taxon>
    </lineage>
</organism>
<comment type="caution">
    <text evidence="3">The sequence shown here is derived from an EMBL/GenBank/DDBJ whole genome shotgun (WGS) entry which is preliminary data.</text>
</comment>
<feature type="chain" id="PRO_5046996263" description="Endonuclease/exonuclease/phosphatase domain-containing protein" evidence="1">
    <location>
        <begin position="18"/>
        <end position="376"/>
    </location>
</feature>